<sequence length="121" mass="13917">MEKINQNKTSGRSFNSSKPHCVWRDEYGYSLSRSKSKELWFRASKNKVLMFFLETTKKKKRCNLGQEIPTRKNATLSEDRELNQLRSGIVSWSYLSDQHQSPEFTSGSLLSGSSMVDDGNE</sequence>
<dbReference type="AlphaFoldDB" id="A0AA88UIL1"/>
<proteinExistence type="predicted"/>
<evidence type="ECO:0000256" key="1">
    <source>
        <dbReference type="SAM" id="MobiDB-lite"/>
    </source>
</evidence>
<organism evidence="2 3">
    <name type="scientific">Escallonia rubra</name>
    <dbReference type="NCBI Taxonomy" id="112253"/>
    <lineage>
        <taxon>Eukaryota</taxon>
        <taxon>Viridiplantae</taxon>
        <taxon>Streptophyta</taxon>
        <taxon>Embryophyta</taxon>
        <taxon>Tracheophyta</taxon>
        <taxon>Spermatophyta</taxon>
        <taxon>Magnoliopsida</taxon>
        <taxon>eudicotyledons</taxon>
        <taxon>Gunneridae</taxon>
        <taxon>Pentapetalae</taxon>
        <taxon>asterids</taxon>
        <taxon>campanulids</taxon>
        <taxon>Escalloniales</taxon>
        <taxon>Escalloniaceae</taxon>
        <taxon>Escallonia</taxon>
    </lineage>
</organism>
<dbReference type="EMBL" id="JAVXUO010001335">
    <property type="protein sequence ID" value="KAK2983353.1"/>
    <property type="molecule type" value="Genomic_DNA"/>
</dbReference>
<feature type="region of interest" description="Disordered" evidence="1">
    <location>
        <begin position="1"/>
        <end position="20"/>
    </location>
</feature>
<feature type="compositionally biased region" description="Polar residues" evidence="1">
    <location>
        <begin position="1"/>
        <end position="18"/>
    </location>
</feature>
<keyword evidence="3" id="KW-1185">Reference proteome</keyword>
<dbReference type="Proteomes" id="UP001187471">
    <property type="component" value="Unassembled WGS sequence"/>
</dbReference>
<name>A0AA88UIL1_9ASTE</name>
<gene>
    <name evidence="2" type="ORF">RJ640_010730</name>
</gene>
<feature type="compositionally biased region" description="Polar residues" evidence="1">
    <location>
        <begin position="98"/>
        <end position="114"/>
    </location>
</feature>
<evidence type="ECO:0000313" key="2">
    <source>
        <dbReference type="EMBL" id="KAK2983353.1"/>
    </source>
</evidence>
<accession>A0AA88UIL1</accession>
<comment type="caution">
    <text evidence="2">The sequence shown here is derived from an EMBL/GenBank/DDBJ whole genome shotgun (WGS) entry which is preliminary data.</text>
</comment>
<reference evidence="2" key="1">
    <citation type="submission" date="2022-12" db="EMBL/GenBank/DDBJ databases">
        <title>Draft genome assemblies for two species of Escallonia (Escalloniales).</title>
        <authorList>
            <person name="Chanderbali A."/>
            <person name="Dervinis C."/>
            <person name="Anghel I."/>
            <person name="Soltis D."/>
            <person name="Soltis P."/>
            <person name="Zapata F."/>
        </authorList>
    </citation>
    <scope>NUCLEOTIDE SEQUENCE</scope>
    <source>
        <strain evidence="2">UCBG92.1500</strain>
        <tissue evidence="2">Leaf</tissue>
    </source>
</reference>
<evidence type="ECO:0000313" key="3">
    <source>
        <dbReference type="Proteomes" id="UP001187471"/>
    </source>
</evidence>
<protein>
    <submittedName>
        <fullName evidence="2">Uncharacterized protein</fullName>
    </submittedName>
</protein>
<feature type="region of interest" description="Disordered" evidence="1">
    <location>
        <begin position="98"/>
        <end position="121"/>
    </location>
</feature>